<dbReference type="eggNOG" id="ENOG5030VG1">
    <property type="taxonomic scope" value="Bacteria"/>
</dbReference>
<dbReference type="SUPFAM" id="SSF158855">
    <property type="entry name" value="Lipase chaperone-like"/>
    <property type="match status" value="1"/>
</dbReference>
<dbReference type="AlphaFoldDB" id="Q2S795"/>
<evidence type="ECO:0000313" key="4">
    <source>
        <dbReference type="Proteomes" id="UP000000238"/>
    </source>
</evidence>
<evidence type="ECO:0008006" key="5">
    <source>
        <dbReference type="Google" id="ProtNLM"/>
    </source>
</evidence>
<dbReference type="Proteomes" id="UP000000238">
    <property type="component" value="Chromosome"/>
</dbReference>
<keyword evidence="2" id="KW-1133">Transmembrane helix</keyword>
<evidence type="ECO:0000256" key="1">
    <source>
        <dbReference type="SAM" id="MobiDB-lite"/>
    </source>
</evidence>
<organism evidence="3 4">
    <name type="scientific">Hahella chejuensis (strain KCTC 2396)</name>
    <dbReference type="NCBI Taxonomy" id="349521"/>
    <lineage>
        <taxon>Bacteria</taxon>
        <taxon>Pseudomonadati</taxon>
        <taxon>Pseudomonadota</taxon>
        <taxon>Gammaproteobacteria</taxon>
        <taxon>Oceanospirillales</taxon>
        <taxon>Hahellaceae</taxon>
        <taxon>Hahella</taxon>
    </lineage>
</organism>
<feature type="region of interest" description="Disordered" evidence="1">
    <location>
        <begin position="40"/>
        <end position="70"/>
    </location>
</feature>
<feature type="compositionally biased region" description="Polar residues" evidence="1">
    <location>
        <begin position="57"/>
        <end position="70"/>
    </location>
</feature>
<accession>Q2S795</accession>
<keyword evidence="4" id="KW-1185">Reference proteome</keyword>
<evidence type="ECO:0000313" key="3">
    <source>
        <dbReference type="EMBL" id="ABC33479.1"/>
    </source>
</evidence>
<feature type="compositionally biased region" description="Low complexity" evidence="1">
    <location>
        <begin position="43"/>
        <end position="56"/>
    </location>
</feature>
<dbReference type="EMBL" id="CP000155">
    <property type="protein sequence ID" value="ABC33479.1"/>
    <property type="molecule type" value="Genomic_DNA"/>
</dbReference>
<gene>
    <name evidence="3" type="ordered locus">HCH_06861</name>
</gene>
<dbReference type="HOGENOM" id="CLU_066623_0_0_6"/>
<sequence>MTKITNATSRRSAVLITGGFALTLMAAVFWHERHSSDAATLQAPAAPSPAMTATLPQSTPSVQATKPSQDALTQRNLEEEELIGYLQRTFGTYIQHPKVQVQVLEKLMRFVQSRYPENWREQLAILVSAAFPELQDRLMQTFAALETYTEWMNSERYALMSLSDAEKRTRLWQKREALFGEQAYEIWKDQWQAEQFQDRLANLELSSAPVEEKITQYKQQILASFPDKAERLIANKKQELTDRFLSLPSVQEQLRDMPPAQRYAQLRHLRKELGMDEAALTRWEDLDKTRDERRANGDAYMAQRQALTGGDAQNAASIQALQRKYFGNEADIIAAEEASGYFRFENSQQYGIN</sequence>
<reference evidence="3 4" key="1">
    <citation type="journal article" date="2005" name="Nucleic Acids Res.">
        <title>Genomic blueprint of Hahella chejuensis, a marine microbe producing an algicidal agent.</title>
        <authorList>
            <person name="Jeong H."/>
            <person name="Yim J.H."/>
            <person name="Lee C."/>
            <person name="Choi S.-H."/>
            <person name="Park Y.K."/>
            <person name="Yoon S.H."/>
            <person name="Hur C.-G."/>
            <person name="Kang H.-Y."/>
            <person name="Kim D."/>
            <person name="Lee H.H."/>
            <person name="Park K.H."/>
            <person name="Park S.-H."/>
            <person name="Park H.-S."/>
            <person name="Lee H.K."/>
            <person name="Oh T.K."/>
            <person name="Kim J.F."/>
        </authorList>
    </citation>
    <scope>NUCLEOTIDE SEQUENCE [LARGE SCALE GENOMIC DNA]</scope>
    <source>
        <strain evidence="3 4">KCTC 2396</strain>
    </source>
</reference>
<protein>
    <recommendedName>
        <fullName evidence="5">Lipase modulator</fullName>
    </recommendedName>
</protein>
<proteinExistence type="predicted"/>
<dbReference type="KEGG" id="hch:HCH_06861"/>
<evidence type="ECO:0000256" key="2">
    <source>
        <dbReference type="SAM" id="Phobius"/>
    </source>
</evidence>
<keyword evidence="2" id="KW-0472">Membrane</keyword>
<keyword evidence="2" id="KW-0812">Transmembrane</keyword>
<name>Q2S795_HAHCH</name>
<feature type="transmembrane region" description="Helical" evidence="2">
    <location>
        <begin position="12"/>
        <end position="30"/>
    </location>
</feature>